<dbReference type="EMBL" id="BART01040985">
    <property type="protein sequence ID" value="GAH22233.1"/>
    <property type="molecule type" value="Genomic_DNA"/>
</dbReference>
<dbReference type="Gene3D" id="3.90.550.10">
    <property type="entry name" value="Spore Coat Polysaccharide Biosynthesis Protein SpsA, Chain A"/>
    <property type="match status" value="1"/>
</dbReference>
<feature type="non-terminal residue" evidence="2">
    <location>
        <position position="1"/>
    </location>
</feature>
<dbReference type="AlphaFoldDB" id="X1FN79"/>
<evidence type="ECO:0000259" key="1">
    <source>
        <dbReference type="Pfam" id="PF00535"/>
    </source>
</evidence>
<reference evidence="2" key="1">
    <citation type="journal article" date="2014" name="Front. Microbiol.">
        <title>High frequency of phylogenetically diverse reductive dehalogenase-homologous genes in deep subseafloor sedimentary metagenomes.</title>
        <authorList>
            <person name="Kawai M."/>
            <person name="Futagami T."/>
            <person name="Toyoda A."/>
            <person name="Takaki Y."/>
            <person name="Nishi S."/>
            <person name="Hori S."/>
            <person name="Arai W."/>
            <person name="Tsubouchi T."/>
            <person name="Morono Y."/>
            <person name="Uchiyama I."/>
            <person name="Ito T."/>
            <person name="Fujiyama A."/>
            <person name="Inagaki F."/>
            <person name="Takami H."/>
        </authorList>
    </citation>
    <scope>NUCLEOTIDE SEQUENCE</scope>
    <source>
        <strain evidence="2">Expedition CK06-06</strain>
    </source>
</reference>
<proteinExistence type="predicted"/>
<feature type="domain" description="Glycosyltransferase 2-like" evidence="1">
    <location>
        <begin position="14"/>
        <end position="78"/>
    </location>
</feature>
<dbReference type="Pfam" id="PF00535">
    <property type="entry name" value="Glycos_transf_2"/>
    <property type="match status" value="1"/>
</dbReference>
<organism evidence="2">
    <name type="scientific">marine sediment metagenome</name>
    <dbReference type="NCBI Taxonomy" id="412755"/>
    <lineage>
        <taxon>unclassified sequences</taxon>
        <taxon>metagenomes</taxon>
        <taxon>ecological metagenomes</taxon>
    </lineage>
</organism>
<evidence type="ECO:0000313" key="2">
    <source>
        <dbReference type="EMBL" id="GAH22233.1"/>
    </source>
</evidence>
<protein>
    <recommendedName>
        <fullName evidence="1">Glycosyltransferase 2-like domain-containing protein</fullName>
    </recommendedName>
</protein>
<accession>X1FN79</accession>
<dbReference type="SUPFAM" id="SSF53448">
    <property type="entry name" value="Nucleotide-diphospho-sugar transferases"/>
    <property type="match status" value="1"/>
</dbReference>
<feature type="non-terminal residue" evidence="2">
    <location>
        <position position="79"/>
    </location>
</feature>
<gene>
    <name evidence="2" type="ORF">S01H4_66294</name>
</gene>
<dbReference type="InterPro" id="IPR029044">
    <property type="entry name" value="Nucleotide-diphossugar_trans"/>
</dbReference>
<comment type="caution">
    <text evidence="2">The sequence shown here is derived from an EMBL/GenBank/DDBJ whole genome shotgun (WGS) entry which is preliminary data.</text>
</comment>
<name>X1FN79_9ZZZZ</name>
<dbReference type="InterPro" id="IPR001173">
    <property type="entry name" value="Glyco_trans_2-like"/>
</dbReference>
<sequence>LDKELKFPMDETLSIIIPAWNEQKVILETSEFLRRLKLPFKYSELIFVAGGTDNTYIICKEIKLENFDKVFTLKQNLGV</sequence>